<evidence type="ECO:0000259" key="1">
    <source>
        <dbReference type="PROSITE" id="PS51819"/>
    </source>
</evidence>
<dbReference type="RefSeq" id="WP_204545719.1">
    <property type="nucleotide sequence ID" value="NZ_JAFBFI010000018.1"/>
</dbReference>
<feature type="domain" description="VOC" evidence="1">
    <location>
        <begin position="10"/>
        <end position="126"/>
    </location>
</feature>
<dbReference type="InterPro" id="IPR004360">
    <property type="entry name" value="Glyas_Fos-R_dOase_dom"/>
</dbReference>
<dbReference type="Proteomes" id="UP000823486">
    <property type="component" value="Unassembled WGS sequence"/>
</dbReference>
<organism evidence="2 3">
    <name type="scientific">Peribacillus deserti</name>
    <dbReference type="NCBI Taxonomy" id="673318"/>
    <lineage>
        <taxon>Bacteria</taxon>
        <taxon>Bacillati</taxon>
        <taxon>Bacillota</taxon>
        <taxon>Bacilli</taxon>
        <taxon>Bacillales</taxon>
        <taxon>Bacillaceae</taxon>
        <taxon>Peribacillus</taxon>
    </lineage>
</organism>
<feature type="domain" description="VOC" evidence="1">
    <location>
        <begin position="167"/>
        <end position="282"/>
    </location>
</feature>
<dbReference type="EC" id="1.13.11.2" evidence="2"/>
<keyword evidence="3" id="KW-1185">Reference proteome</keyword>
<dbReference type="Gene3D" id="3.10.180.10">
    <property type="entry name" value="2,3-Dihydroxybiphenyl 1,2-Dioxygenase, domain 1"/>
    <property type="match status" value="2"/>
</dbReference>
<dbReference type="SUPFAM" id="SSF54593">
    <property type="entry name" value="Glyoxalase/Bleomycin resistance protein/Dihydroxybiphenyl dioxygenase"/>
    <property type="match status" value="2"/>
</dbReference>
<evidence type="ECO:0000313" key="2">
    <source>
        <dbReference type="EMBL" id="MBM7694082.1"/>
    </source>
</evidence>
<dbReference type="InterPro" id="IPR037523">
    <property type="entry name" value="VOC_core"/>
</dbReference>
<dbReference type="CDD" id="cd16359">
    <property type="entry name" value="VOC_BsCatE_like_C"/>
    <property type="match status" value="1"/>
</dbReference>
<keyword evidence="2" id="KW-0560">Oxidoreductase</keyword>
<dbReference type="InterPro" id="IPR029068">
    <property type="entry name" value="Glyas_Bleomycin-R_OHBP_Dase"/>
</dbReference>
<sequence length="282" mass="31456">MEFHSESNIYVGEVNLKVTNLERSLRFYQEVIGFQIVEQSERKAKLSANGKTVLLSIEQPENVTAKERNTTGLYHFALLLPNRSDLADIVNHFVKIGLPIGSSDHLVSEALYFSDPDGNGIEIYADRVPAQWTWKDGEVQMTVDPLDFKDLLSEAKQEWKGLPAKSVMGHIHLHVSELSDIEEFYIKGLGFEVVSHLGSQALFIATGKYHHHIGLNTWAGEGAPAPSENSAGLSWYSLVFPSKEARERVVRQLEGIGSSVHEEEEGVLLTRDPSGNRIHLLV</sequence>
<name>A0ABS2QLN8_9BACI</name>
<dbReference type="EMBL" id="JAFBFI010000018">
    <property type="protein sequence ID" value="MBM7694082.1"/>
    <property type="molecule type" value="Genomic_DNA"/>
</dbReference>
<dbReference type="GO" id="GO:0018577">
    <property type="term" value="F:catechol 2,3-dioxygenase activity"/>
    <property type="evidence" value="ECO:0007669"/>
    <property type="project" value="UniProtKB-EC"/>
</dbReference>
<dbReference type="PROSITE" id="PS51819">
    <property type="entry name" value="VOC"/>
    <property type="match status" value="2"/>
</dbReference>
<evidence type="ECO:0000313" key="3">
    <source>
        <dbReference type="Proteomes" id="UP000823486"/>
    </source>
</evidence>
<dbReference type="PANTHER" id="PTHR43279:SF1">
    <property type="entry name" value="CATECHOL-2,3-DIOXYGENASE"/>
    <property type="match status" value="1"/>
</dbReference>
<dbReference type="PANTHER" id="PTHR43279">
    <property type="entry name" value="CATECHOL-2,3-DIOXYGENASE"/>
    <property type="match status" value="1"/>
</dbReference>
<proteinExistence type="predicted"/>
<dbReference type="Pfam" id="PF00903">
    <property type="entry name" value="Glyoxalase"/>
    <property type="match status" value="1"/>
</dbReference>
<gene>
    <name evidence="2" type="ORF">JOC77_003526</name>
</gene>
<dbReference type="CDD" id="cd07255">
    <property type="entry name" value="VOC_BsCatE_like_N"/>
    <property type="match status" value="1"/>
</dbReference>
<reference evidence="2 3" key="1">
    <citation type="submission" date="2021-01" db="EMBL/GenBank/DDBJ databases">
        <title>Genomic Encyclopedia of Type Strains, Phase IV (KMG-IV): sequencing the most valuable type-strain genomes for metagenomic binning, comparative biology and taxonomic classification.</title>
        <authorList>
            <person name="Goeker M."/>
        </authorList>
    </citation>
    <scope>NUCLEOTIDE SEQUENCE [LARGE SCALE GENOMIC DNA]</scope>
    <source>
        <strain evidence="2 3">DSM 105482</strain>
    </source>
</reference>
<comment type="caution">
    <text evidence="2">The sequence shown here is derived from an EMBL/GenBank/DDBJ whole genome shotgun (WGS) entry which is preliminary data.</text>
</comment>
<protein>
    <submittedName>
        <fullName evidence="2">Catechol 2,3-dioxygenase</fullName>
        <ecNumber evidence="2">1.13.11.2</ecNumber>
    </submittedName>
</protein>
<accession>A0ABS2QLN8</accession>